<organism evidence="1 2">
    <name type="scientific">Stegodyphus mimosarum</name>
    <name type="common">African social velvet spider</name>
    <dbReference type="NCBI Taxonomy" id="407821"/>
    <lineage>
        <taxon>Eukaryota</taxon>
        <taxon>Metazoa</taxon>
        <taxon>Ecdysozoa</taxon>
        <taxon>Arthropoda</taxon>
        <taxon>Chelicerata</taxon>
        <taxon>Arachnida</taxon>
        <taxon>Araneae</taxon>
        <taxon>Araneomorphae</taxon>
        <taxon>Entelegynae</taxon>
        <taxon>Eresoidea</taxon>
        <taxon>Eresidae</taxon>
        <taxon>Stegodyphus</taxon>
    </lineage>
</organism>
<dbReference type="GO" id="GO:0003676">
    <property type="term" value="F:nucleic acid binding"/>
    <property type="evidence" value="ECO:0007669"/>
    <property type="project" value="InterPro"/>
</dbReference>
<gene>
    <name evidence="1" type="ORF">X975_18206</name>
</gene>
<keyword evidence="2" id="KW-1185">Reference proteome</keyword>
<evidence type="ECO:0000313" key="2">
    <source>
        <dbReference type="Proteomes" id="UP000054359"/>
    </source>
</evidence>
<sequence>MASVFWDAQGTLFIDYLEKDKTINSEYYVALLDWLSVEMKKKMASQSKKCCFVPCHK</sequence>
<dbReference type="InterPro" id="IPR001888">
    <property type="entry name" value="Transposase_1"/>
</dbReference>
<dbReference type="OrthoDB" id="6435573at2759"/>
<dbReference type="AlphaFoldDB" id="A0A087UPU0"/>
<feature type="non-terminal residue" evidence="1">
    <location>
        <position position="57"/>
    </location>
</feature>
<dbReference type="InterPro" id="IPR036397">
    <property type="entry name" value="RNaseH_sf"/>
</dbReference>
<reference evidence="1 2" key="1">
    <citation type="submission" date="2013-11" db="EMBL/GenBank/DDBJ databases">
        <title>Genome sequencing of Stegodyphus mimosarum.</title>
        <authorList>
            <person name="Bechsgaard J."/>
        </authorList>
    </citation>
    <scope>NUCLEOTIDE SEQUENCE [LARGE SCALE GENOMIC DNA]</scope>
</reference>
<dbReference type="Pfam" id="PF01359">
    <property type="entry name" value="Transposase_1"/>
    <property type="match status" value="1"/>
</dbReference>
<dbReference type="Proteomes" id="UP000054359">
    <property type="component" value="Unassembled WGS sequence"/>
</dbReference>
<dbReference type="Gene3D" id="3.30.420.10">
    <property type="entry name" value="Ribonuclease H-like superfamily/Ribonuclease H"/>
    <property type="match status" value="1"/>
</dbReference>
<evidence type="ECO:0000313" key="1">
    <source>
        <dbReference type="EMBL" id="KFM79379.1"/>
    </source>
</evidence>
<dbReference type="EMBL" id="KK120923">
    <property type="protein sequence ID" value="KFM79379.1"/>
    <property type="molecule type" value="Genomic_DNA"/>
</dbReference>
<name>A0A087UPU0_STEMI</name>
<dbReference type="OMA" id="HPRQCAM"/>
<proteinExistence type="predicted"/>
<accession>A0A087UPU0</accession>
<protein>
    <submittedName>
        <fullName evidence="1">Uncharacterized protein</fullName>
    </submittedName>
</protein>